<organism evidence="2 3">
    <name type="scientific">Streptacidiphilus monticola</name>
    <dbReference type="NCBI Taxonomy" id="2161674"/>
    <lineage>
        <taxon>Bacteria</taxon>
        <taxon>Bacillati</taxon>
        <taxon>Actinomycetota</taxon>
        <taxon>Actinomycetes</taxon>
        <taxon>Kitasatosporales</taxon>
        <taxon>Streptomycetaceae</taxon>
        <taxon>Streptacidiphilus</taxon>
    </lineage>
</organism>
<proteinExistence type="predicted"/>
<keyword evidence="3" id="KW-1185">Reference proteome</keyword>
<dbReference type="PIRSF" id="PIRSF034110">
    <property type="entry name" value="DUF1203"/>
    <property type="match status" value="1"/>
</dbReference>
<dbReference type="Pfam" id="PF06718">
    <property type="entry name" value="DUF1203"/>
    <property type="match status" value="1"/>
</dbReference>
<accession>A0ABW1G224</accession>
<feature type="region of interest" description="Disordered" evidence="1">
    <location>
        <begin position="1"/>
        <end position="42"/>
    </location>
</feature>
<evidence type="ECO:0000313" key="2">
    <source>
        <dbReference type="EMBL" id="MFC5908789.1"/>
    </source>
</evidence>
<dbReference type="InterPro" id="IPR009593">
    <property type="entry name" value="DUF1203"/>
</dbReference>
<reference evidence="3" key="1">
    <citation type="journal article" date="2019" name="Int. J. Syst. Evol. Microbiol.">
        <title>The Global Catalogue of Microorganisms (GCM) 10K type strain sequencing project: providing services to taxonomists for standard genome sequencing and annotation.</title>
        <authorList>
            <consortium name="The Broad Institute Genomics Platform"/>
            <consortium name="The Broad Institute Genome Sequencing Center for Infectious Disease"/>
            <person name="Wu L."/>
            <person name="Ma J."/>
        </authorList>
    </citation>
    <scope>NUCLEOTIDE SEQUENCE [LARGE SCALE GENOMIC DNA]</scope>
    <source>
        <strain evidence="3">JCM 4816</strain>
    </source>
</reference>
<dbReference type="RefSeq" id="WP_380584000.1">
    <property type="nucleotide sequence ID" value="NZ_JBHSQJ010000065.1"/>
</dbReference>
<sequence length="172" mass="18447">MTSTTTAFTALPLHPTTAAELRERDDAGRRRTPFTDTEGGSPLRCCLRRSGPGERIVLVSYAPLRRWAEETGADPGAYDECGPVFLHADPCPGPDGEAGGYPLRLHGPRRMLRAYDASGRILGGTLLELPHAGQEELDAAVGDAFADPQVAVVHLRAVEFGCFLAELRPGQP</sequence>
<evidence type="ECO:0000313" key="3">
    <source>
        <dbReference type="Proteomes" id="UP001596174"/>
    </source>
</evidence>
<dbReference type="Proteomes" id="UP001596174">
    <property type="component" value="Unassembled WGS sequence"/>
</dbReference>
<dbReference type="EMBL" id="JBHSQJ010000065">
    <property type="protein sequence ID" value="MFC5908789.1"/>
    <property type="molecule type" value="Genomic_DNA"/>
</dbReference>
<protein>
    <submittedName>
        <fullName evidence="2">DUF1203 domain-containing protein</fullName>
    </submittedName>
</protein>
<feature type="compositionally biased region" description="Basic and acidic residues" evidence="1">
    <location>
        <begin position="20"/>
        <end position="29"/>
    </location>
</feature>
<comment type="caution">
    <text evidence="2">The sequence shown here is derived from an EMBL/GenBank/DDBJ whole genome shotgun (WGS) entry which is preliminary data.</text>
</comment>
<gene>
    <name evidence="2" type="ORF">ACFP3V_16395</name>
</gene>
<evidence type="ECO:0000256" key="1">
    <source>
        <dbReference type="SAM" id="MobiDB-lite"/>
    </source>
</evidence>
<name>A0ABW1G224_9ACTN</name>